<proteinExistence type="inferred from homology"/>
<evidence type="ECO:0000313" key="6">
    <source>
        <dbReference type="EMBL" id="OGF32080.1"/>
    </source>
</evidence>
<dbReference type="Pfam" id="PF13632">
    <property type="entry name" value="Glyco_trans_2_3"/>
    <property type="match status" value="1"/>
</dbReference>
<evidence type="ECO:0000256" key="3">
    <source>
        <dbReference type="ARBA" id="ARBA00022679"/>
    </source>
</evidence>
<name>A0A1F5SZG0_9BACT</name>
<feature type="domain" description="Glycosyltransferase 2-like" evidence="5">
    <location>
        <begin position="165"/>
        <end position="305"/>
    </location>
</feature>
<keyword evidence="3" id="KW-0808">Transferase</keyword>
<reference evidence="6 7" key="1">
    <citation type="journal article" date="2016" name="Nat. Commun.">
        <title>Thousands of microbial genomes shed light on interconnected biogeochemical processes in an aquifer system.</title>
        <authorList>
            <person name="Anantharaman K."/>
            <person name="Brown C.T."/>
            <person name="Hug L.A."/>
            <person name="Sharon I."/>
            <person name="Castelle C.J."/>
            <person name="Probst A.J."/>
            <person name="Thomas B.C."/>
            <person name="Singh A."/>
            <person name="Wilkins M.J."/>
            <person name="Karaoz U."/>
            <person name="Brodie E.L."/>
            <person name="Williams K.H."/>
            <person name="Hubbard S.S."/>
            <person name="Banfield J.F."/>
        </authorList>
    </citation>
    <scope>NUCLEOTIDE SEQUENCE [LARGE SCALE GENOMIC DNA]</scope>
</reference>
<dbReference type="GO" id="GO:0016757">
    <property type="term" value="F:glycosyltransferase activity"/>
    <property type="evidence" value="ECO:0007669"/>
    <property type="project" value="UniProtKB-KW"/>
</dbReference>
<dbReference type="InterPro" id="IPR001173">
    <property type="entry name" value="Glyco_trans_2-like"/>
</dbReference>
<protein>
    <recommendedName>
        <fullName evidence="4 5">Glycosyltransferase 2-like domain-containing protein</fullName>
    </recommendedName>
</protein>
<dbReference type="Gene3D" id="3.90.550.10">
    <property type="entry name" value="Spore Coat Polysaccharide Biosynthesis Protein SpsA, Chain A"/>
    <property type="match status" value="1"/>
</dbReference>
<feature type="domain" description="Glycosyltransferase 2-like" evidence="4">
    <location>
        <begin position="8"/>
        <end position="145"/>
    </location>
</feature>
<evidence type="ECO:0000313" key="7">
    <source>
        <dbReference type="Proteomes" id="UP000176915"/>
    </source>
</evidence>
<sequence>MRLYVGFITYGKSTSKYLSYFLPSLKASISQEVKIVVVDNSDEEVNENSIYIKNNFPEIDLSWAGKNLGFAKAFNKMIRRSINDGARYFLALNPDMIFEPNFIEAMVRVMESDKKIGAVAPKILKWDFTNNRKTDQIDSLGLSLTREHRFFDEHQGEPDNPGLNTVHEVFGFTGAAALLNLAALEDVAYQEKSPLAPPCRGGESTEYFDELMFMYKEDCDLSYRLRLAGWKIVLAPQALAYHNRAVAAKGKTNLQIALNRRHKSRLVKKWSFLNQWILLLKLKNFPFSFGVKLATGWYQIKSLLFVSLFEPFLLKELVKLWRLRPEIKKRRERLRLDIEIKELEKFMYDI</sequence>
<evidence type="ECO:0000259" key="5">
    <source>
        <dbReference type="Pfam" id="PF13632"/>
    </source>
</evidence>
<dbReference type="Proteomes" id="UP000176915">
    <property type="component" value="Unassembled WGS sequence"/>
</dbReference>
<evidence type="ECO:0000256" key="1">
    <source>
        <dbReference type="ARBA" id="ARBA00006739"/>
    </source>
</evidence>
<dbReference type="SUPFAM" id="SSF53448">
    <property type="entry name" value="Nucleotide-diphospho-sugar transferases"/>
    <property type="match status" value="1"/>
</dbReference>
<keyword evidence="2" id="KW-0328">Glycosyltransferase</keyword>
<dbReference type="PANTHER" id="PTHR43179:SF12">
    <property type="entry name" value="GALACTOFURANOSYLTRANSFERASE GLFT2"/>
    <property type="match status" value="1"/>
</dbReference>
<comment type="caution">
    <text evidence="6">The sequence shown here is derived from an EMBL/GenBank/DDBJ whole genome shotgun (WGS) entry which is preliminary data.</text>
</comment>
<dbReference type="Pfam" id="PF00535">
    <property type="entry name" value="Glycos_transf_2"/>
    <property type="match status" value="1"/>
</dbReference>
<accession>A0A1F5SZG0</accession>
<gene>
    <name evidence="6" type="ORF">A3H09_03105</name>
</gene>
<evidence type="ECO:0000259" key="4">
    <source>
        <dbReference type="Pfam" id="PF00535"/>
    </source>
</evidence>
<dbReference type="AlphaFoldDB" id="A0A1F5SZG0"/>
<evidence type="ECO:0000256" key="2">
    <source>
        <dbReference type="ARBA" id="ARBA00022676"/>
    </source>
</evidence>
<organism evidence="6 7">
    <name type="scientific">Candidatus Falkowbacteria bacterium RIFCSPLOWO2_12_FULL_45_13</name>
    <dbReference type="NCBI Taxonomy" id="1797991"/>
    <lineage>
        <taxon>Bacteria</taxon>
        <taxon>Candidatus Falkowiibacteriota</taxon>
    </lineage>
</organism>
<dbReference type="EMBL" id="MFFY01000005">
    <property type="protein sequence ID" value="OGF32080.1"/>
    <property type="molecule type" value="Genomic_DNA"/>
</dbReference>
<dbReference type="InterPro" id="IPR029044">
    <property type="entry name" value="Nucleotide-diphossugar_trans"/>
</dbReference>
<comment type="similarity">
    <text evidence="1">Belongs to the glycosyltransferase 2 family.</text>
</comment>
<dbReference type="PANTHER" id="PTHR43179">
    <property type="entry name" value="RHAMNOSYLTRANSFERASE WBBL"/>
    <property type="match status" value="1"/>
</dbReference>